<evidence type="ECO:0000256" key="4">
    <source>
        <dbReference type="ARBA" id="ARBA00022448"/>
    </source>
</evidence>
<comment type="subcellular location">
    <subcellularLocation>
        <location evidence="11">Cytoplasm</location>
    </subcellularLocation>
    <subcellularLocation>
        <location evidence="1 11">Golgi apparatus membrane</location>
        <topology evidence="1 11">Peripheral membrane protein</topology>
        <orientation evidence="1 11">Cytoplasmic side</orientation>
    </subcellularLocation>
    <subcellularLocation>
        <location evidence="11">Cytoplasmic vesicle</location>
        <location evidence="11">COPI-coated vesicle membrane</location>
        <topology evidence="11">Peripheral membrane protein</topology>
        <orientation evidence="11">Cytoplasmic side</orientation>
    </subcellularLocation>
</comment>
<dbReference type="AlphaFoldDB" id="A0A836K4I0"/>
<evidence type="ECO:0000256" key="1">
    <source>
        <dbReference type="ARBA" id="ARBA00004255"/>
    </source>
</evidence>
<accession>A0A836K4I0</accession>
<evidence type="ECO:0000256" key="7">
    <source>
        <dbReference type="ARBA" id="ARBA00022927"/>
    </source>
</evidence>
<name>A0A836K4I0_9HYME</name>
<dbReference type="InterPro" id="IPR036168">
    <property type="entry name" value="AP2_Mu_C_sf"/>
</dbReference>
<dbReference type="InterPro" id="IPR028565">
    <property type="entry name" value="MHD"/>
</dbReference>
<evidence type="ECO:0000259" key="14">
    <source>
        <dbReference type="PROSITE" id="PS51072"/>
    </source>
</evidence>
<dbReference type="GO" id="GO:0015031">
    <property type="term" value="P:protein transport"/>
    <property type="evidence" value="ECO:0007669"/>
    <property type="project" value="UniProtKB-KW"/>
</dbReference>
<dbReference type="InterPro" id="IPR027059">
    <property type="entry name" value="Coatomer_dsu"/>
</dbReference>
<evidence type="ECO:0000256" key="8">
    <source>
        <dbReference type="ARBA" id="ARBA00023034"/>
    </source>
</evidence>
<feature type="non-terminal residue" evidence="15">
    <location>
        <position position="1"/>
    </location>
</feature>
<keyword evidence="10" id="KW-0968">Cytoplasmic vesicle</keyword>
<dbReference type="Pfam" id="PF01217">
    <property type="entry name" value="Clat_adaptor_s"/>
    <property type="match status" value="1"/>
</dbReference>
<dbReference type="Pfam" id="PF00928">
    <property type="entry name" value="Adap_comp_sub"/>
    <property type="match status" value="1"/>
</dbReference>
<feature type="region of interest" description="Disordered" evidence="13">
    <location>
        <begin position="87"/>
        <end position="109"/>
    </location>
</feature>
<dbReference type="InterPro" id="IPR011012">
    <property type="entry name" value="Longin-like_dom_sf"/>
</dbReference>
<comment type="similarity">
    <text evidence="2 11">Belongs to the adaptor complexes medium subunit family. Delta-COP subfamily.</text>
</comment>
<dbReference type="GO" id="GO:0051645">
    <property type="term" value="P:Golgi localization"/>
    <property type="evidence" value="ECO:0007669"/>
    <property type="project" value="TreeGrafter"/>
</dbReference>
<evidence type="ECO:0000256" key="12">
    <source>
        <dbReference type="SAM" id="Coils"/>
    </source>
</evidence>
<dbReference type="CDD" id="cd14830">
    <property type="entry name" value="Delta_COP_N"/>
    <property type="match status" value="1"/>
</dbReference>
<dbReference type="PROSITE" id="PS51072">
    <property type="entry name" value="MHD"/>
    <property type="match status" value="1"/>
</dbReference>
<keyword evidence="5 11" id="KW-0963">Cytoplasm</keyword>
<organism evidence="15 16">
    <name type="scientific">Acromyrmex charruanus</name>
    <dbReference type="NCBI Taxonomy" id="2715315"/>
    <lineage>
        <taxon>Eukaryota</taxon>
        <taxon>Metazoa</taxon>
        <taxon>Ecdysozoa</taxon>
        <taxon>Arthropoda</taxon>
        <taxon>Hexapoda</taxon>
        <taxon>Insecta</taxon>
        <taxon>Pterygota</taxon>
        <taxon>Neoptera</taxon>
        <taxon>Endopterygota</taxon>
        <taxon>Hymenoptera</taxon>
        <taxon>Apocrita</taxon>
        <taxon>Aculeata</taxon>
        <taxon>Formicoidea</taxon>
        <taxon>Formicidae</taxon>
        <taxon>Myrmicinae</taxon>
        <taxon>Acromyrmex</taxon>
    </lineage>
</organism>
<dbReference type="Proteomes" id="UP000669903">
    <property type="component" value="Unassembled WGS sequence"/>
</dbReference>
<feature type="coiled-coil region" evidence="12">
    <location>
        <begin position="246"/>
        <end position="273"/>
    </location>
</feature>
<evidence type="ECO:0000256" key="5">
    <source>
        <dbReference type="ARBA" id="ARBA00022490"/>
    </source>
</evidence>
<reference evidence="15" key="1">
    <citation type="submission" date="2020-03" db="EMBL/GenBank/DDBJ databases">
        <title>Relaxed selection underlies rapid genomic changes in the transitions from sociality to social parasitism in ants.</title>
        <authorList>
            <person name="Bi X."/>
        </authorList>
    </citation>
    <scope>NUCLEOTIDE SEQUENCE</scope>
    <source>
        <strain evidence="15">BGI-DK2014a</strain>
        <tissue evidence="15">Whole body</tissue>
    </source>
</reference>
<evidence type="ECO:0000256" key="11">
    <source>
        <dbReference type="RuleBase" id="RU366052"/>
    </source>
</evidence>
<dbReference type="GO" id="GO:0000139">
    <property type="term" value="C:Golgi membrane"/>
    <property type="evidence" value="ECO:0007669"/>
    <property type="project" value="UniProtKB-SubCell"/>
</dbReference>
<gene>
    <name evidence="15" type="primary">Arcn1</name>
    <name evidence="15" type="ORF">G6Z76_0006654</name>
</gene>
<dbReference type="EMBL" id="JAANIC010005341">
    <property type="protein sequence ID" value="KAG5331736.1"/>
    <property type="molecule type" value="Genomic_DNA"/>
</dbReference>
<dbReference type="PANTHER" id="PTHR10121:SF0">
    <property type="entry name" value="COATOMER SUBUNIT DELTA"/>
    <property type="match status" value="1"/>
</dbReference>
<keyword evidence="6 11" id="KW-0931">ER-Golgi transport</keyword>
<comment type="subunit">
    <text evidence="3 11">Oligomeric complex that consists of at least the alpha, beta, beta', gamma, delta, epsilon and zeta subunits.</text>
</comment>
<dbReference type="InterPro" id="IPR022775">
    <property type="entry name" value="AP_mu_sigma_su"/>
</dbReference>
<dbReference type="CDD" id="cd09254">
    <property type="entry name" value="AP_delta-COPI_MHD"/>
    <property type="match status" value="1"/>
</dbReference>
<dbReference type="GO" id="GO:0006888">
    <property type="term" value="P:endoplasmic reticulum to Golgi vesicle-mediated transport"/>
    <property type="evidence" value="ECO:0007669"/>
    <property type="project" value="TreeGrafter"/>
</dbReference>
<dbReference type="FunFam" id="3.30.450.60:FF:000003">
    <property type="entry name" value="Coatomer subunit delta"/>
    <property type="match status" value="1"/>
</dbReference>
<protein>
    <recommendedName>
        <fullName evidence="11">Coatomer subunit delta</fullName>
    </recommendedName>
</protein>
<dbReference type="Gene3D" id="3.30.450.60">
    <property type="match status" value="1"/>
</dbReference>
<evidence type="ECO:0000256" key="6">
    <source>
        <dbReference type="ARBA" id="ARBA00022892"/>
    </source>
</evidence>
<keyword evidence="7 11" id="KW-0653">Protein transport</keyword>
<feature type="domain" description="MHD" evidence="14">
    <location>
        <begin position="369"/>
        <end position="610"/>
    </location>
</feature>
<evidence type="ECO:0000256" key="2">
    <source>
        <dbReference type="ARBA" id="ARBA00010516"/>
    </source>
</evidence>
<dbReference type="SUPFAM" id="SSF64356">
    <property type="entry name" value="SNARE-like"/>
    <property type="match status" value="1"/>
</dbReference>
<evidence type="ECO:0000256" key="3">
    <source>
        <dbReference type="ARBA" id="ARBA00011775"/>
    </source>
</evidence>
<dbReference type="FunFam" id="2.60.40.1170:FF:000007">
    <property type="entry name" value="Coatomer subunit delta"/>
    <property type="match status" value="1"/>
</dbReference>
<comment type="caution">
    <text evidence="15">The sequence shown here is derived from an EMBL/GenBank/DDBJ whole genome shotgun (WGS) entry which is preliminary data.</text>
</comment>
<feature type="non-terminal residue" evidence="15">
    <location>
        <position position="610"/>
    </location>
</feature>
<dbReference type="Gene3D" id="2.60.40.1170">
    <property type="entry name" value="Mu homology domain, subdomain B"/>
    <property type="match status" value="2"/>
</dbReference>
<dbReference type="PANTHER" id="PTHR10121">
    <property type="entry name" value="COATOMER SUBUNIT DELTA"/>
    <property type="match status" value="1"/>
</dbReference>
<evidence type="ECO:0000313" key="15">
    <source>
        <dbReference type="EMBL" id="KAG5331736.1"/>
    </source>
</evidence>
<dbReference type="SUPFAM" id="SSF49447">
    <property type="entry name" value="Second domain of Mu2 adaptin subunit (ap50) of ap2 adaptor"/>
    <property type="match status" value="1"/>
</dbReference>
<evidence type="ECO:0000256" key="9">
    <source>
        <dbReference type="ARBA" id="ARBA00023136"/>
    </source>
</evidence>
<evidence type="ECO:0000256" key="10">
    <source>
        <dbReference type="ARBA" id="ARBA00023329"/>
    </source>
</evidence>
<proteinExistence type="inferred from homology"/>
<keyword evidence="8 11" id="KW-0333">Golgi apparatus</keyword>
<evidence type="ECO:0000256" key="13">
    <source>
        <dbReference type="SAM" id="MobiDB-lite"/>
    </source>
</evidence>
<keyword evidence="16" id="KW-1185">Reference proteome</keyword>
<keyword evidence="12" id="KW-0175">Coiled coil</keyword>
<dbReference type="GO" id="GO:0030126">
    <property type="term" value="C:COPI vesicle coat"/>
    <property type="evidence" value="ECO:0007669"/>
    <property type="project" value="UniProtKB-UniRule"/>
</dbReference>
<dbReference type="GO" id="GO:0006890">
    <property type="term" value="P:retrograde vesicle-mediated transport, Golgi to endoplasmic reticulum"/>
    <property type="evidence" value="ECO:0007669"/>
    <property type="project" value="UniProtKB-UniRule"/>
</dbReference>
<evidence type="ECO:0000313" key="16">
    <source>
        <dbReference type="Proteomes" id="UP000669903"/>
    </source>
</evidence>
<keyword evidence="9 11" id="KW-0472">Membrane</keyword>
<comment type="function">
    <text evidence="11">The coatomer is a cytosolic protein complex that binds to dilysine motifs and reversibly associates with Golgi non-clathrin-coated vesicles, which further mediate biosynthetic protein transport from the ER, via the Golgi up to the trans Golgi network.</text>
</comment>
<keyword evidence="4 11" id="KW-0813">Transport</keyword>
<sequence length="610" mass="68498">MQHIHGMSAADFEQRRILAIASPCDVTLAMIENNFGAGKTITKRLSRRGFRLQLSSGINAPDERNRNAQYSKPIVGRNPEYIEEAKVAKEDRKSVEQKETRSQRRRDEHAPSIISRQFVEMTKARIEGLLAAFPKLMSSGKQHTFVETESVRYVYQPLEKVYMLLITTKASNILEDLETLRLFARVIPEYCNSMDELEIAENAFNLIFAFDEIVALGYRENVNLAQIRTFVEMDSHEEKVYQAVRMTQEREAKNKMREKAKELQRQRMMEANKKGGIKSPAFGGGYGSGSTPATPSVGDTANFVPEPIRPYKPKLKPLNVGPGAMKLGGKSRDVDSFVDQLKEEGENVVSGPLAALGTKSTQTPQIINTELVHLRQEERLNVRVGRDGGLQNFELHGLVTLYISDEKWGRIRVQVENSDTRGIQLQTHPNVDKELFRSHGQIGLKVPTKPFPLNTDVGVLKWRFQAQDETALPISINCWPSENGEGGCDVNIEYELEQADLELNDVQINIPLPIGCNPIVSECDGQYTHEARRNTLVWSLPVIDASTKSGSMEFSAPSSTPADFFPLHVSFTSKTPYAKIKVSEVLLVEDQSPVKYSVESVFFTDNYEVA</sequence>